<dbReference type="Proteomes" id="UP000799421">
    <property type="component" value="Unassembled WGS sequence"/>
</dbReference>
<feature type="compositionally biased region" description="Polar residues" evidence="1">
    <location>
        <begin position="67"/>
        <end position="77"/>
    </location>
</feature>
<protein>
    <submittedName>
        <fullName evidence="2">Uncharacterized protein</fullName>
    </submittedName>
</protein>
<evidence type="ECO:0000313" key="2">
    <source>
        <dbReference type="EMBL" id="KAF2859472.1"/>
    </source>
</evidence>
<name>A0A6A7BWM5_9PEZI</name>
<accession>A0A6A7BWM5</accession>
<reference evidence="2" key="1">
    <citation type="journal article" date="2020" name="Stud. Mycol.">
        <title>101 Dothideomycetes genomes: a test case for predicting lifestyles and emergence of pathogens.</title>
        <authorList>
            <person name="Haridas S."/>
            <person name="Albert R."/>
            <person name="Binder M."/>
            <person name="Bloem J."/>
            <person name="Labutti K."/>
            <person name="Salamov A."/>
            <person name="Andreopoulos B."/>
            <person name="Baker S."/>
            <person name="Barry K."/>
            <person name="Bills G."/>
            <person name="Bluhm B."/>
            <person name="Cannon C."/>
            <person name="Castanera R."/>
            <person name="Culley D."/>
            <person name="Daum C."/>
            <person name="Ezra D."/>
            <person name="Gonzalez J."/>
            <person name="Henrissat B."/>
            <person name="Kuo A."/>
            <person name="Liang C."/>
            <person name="Lipzen A."/>
            <person name="Lutzoni F."/>
            <person name="Magnuson J."/>
            <person name="Mondo S."/>
            <person name="Nolan M."/>
            <person name="Ohm R."/>
            <person name="Pangilinan J."/>
            <person name="Park H.-J."/>
            <person name="Ramirez L."/>
            <person name="Alfaro M."/>
            <person name="Sun H."/>
            <person name="Tritt A."/>
            <person name="Yoshinaga Y."/>
            <person name="Zwiers L.-H."/>
            <person name="Turgeon B."/>
            <person name="Goodwin S."/>
            <person name="Spatafora J."/>
            <person name="Crous P."/>
            <person name="Grigoriev I."/>
        </authorList>
    </citation>
    <scope>NUCLEOTIDE SEQUENCE</scope>
    <source>
        <strain evidence="2">CBS 480.64</strain>
    </source>
</reference>
<evidence type="ECO:0000313" key="3">
    <source>
        <dbReference type="Proteomes" id="UP000799421"/>
    </source>
</evidence>
<sequence length="204" mass="21591">MAAAQNNATIVNYANTCRDTEKHTADVVAPEIAAGKVADDELKRQAGGMFKAALQVGTSTAEIQTMALQDSTSSSEDFATGGKRGRAAARPNDSLKRFKSYKTGPGHAGQMNPPASSQGSSPNDCSQDVFLGWLTGTSQGTAMMKTTSPAAVGRAVACVSQSTETNISRMKKYARFQLGTCSSLSSITARKCYTRSVLYRQEEV</sequence>
<feature type="region of interest" description="Disordered" evidence="1">
    <location>
        <begin position="67"/>
        <end position="123"/>
    </location>
</feature>
<dbReference type="AlphaFoldDB" id="A0A6A7BWM5"/>
<organism evidence="2 3">
    <name type="scientific">Piedraia hortae CBS 480.64</name>
    <dbReference type="NCBI Taxonomy" id="1314780"/>
    <lineage>
        <taxon>Eukaryota</taxon>
        <taxon>Fungi</taxon>
        <taxon>Dikarya</taxon>
        <taxon>Ascomycota</taxon>
        <taxon>Pezizomycotina</taxon>
        <taxon>Dothideomycetes</taxon>
        <taxon>Dothideomycetidae</taxon>
        <taxon>Capnodiales</taxon>
        <taxon>Piedraiaceae</taxon>
        <taxon>Piedraia</taxon>
    </lineage>
</organism>
<gene>
    <name evidence="2" type="ORF">K470DRAFT_265202</name>
</gene>
<proteinExistence type="predicted"/>
<evidence type="ECO:0000256" key="1">
    <source>
        <dbReference type="SAM" id="MobiDB-lite"/>
    </source>
</evidence>
<dbReference type="EMBL" id="MU005992">
    <property type="protein sequence ID" value="KAF2859472.1"/>
    <property type="molecule type" value="Genomic_DNA"/>
</dbReference>
<keyword evidence="3" id="KW-1185">Reference proteome</keyword>
<feature type="compositionally biased region" description="Polar residues" evidence="1">
    <location>
        <begin position="113"/>
        <end position="123"/>
    </location>
</feature>